<evidence type="ECO:0000256" key="4">
    <source>
        <dbReference type="ARBA" id="ARBA00021581"/>
    </source>
</evidence>
<evidence type="ECO:0000256" key="8">
    <source>
        <dbReference type="ARBA" id="ARBA00022989"/>
    </source>
</evidence>
<feature type="transmembrane region" description="Helical" evidence="12">
    <location>
        <begin position="117"/>
        <end position="139"/>
    </location>
</feature>
<dbReference type="RefSeq" id="WP_100909483.1">
    <property type="nucleotide sequence ID" value="NZ_CP017768.1"/>
</dbReference>
<proteinExistence type="inferred from homology"/>
<feature type="transmembrane region" description="Helical" evidence="12">
    <location>
        <begin position="199"/>
        <end position="219"/>
    </location>
</feature>
<keyword evidence="14" id="KW-1185">Reference proteome</keyword>
<evidence type="ECO:0000256" key="5">
    <source>
        <dbReference type="ARBA" id="ARBA00022475"/>
    </source>
</evidence>
<feature type="transmembrane region" description="Helical" evidence="12">
    <location>
        <begin position="6"/>
        <end position="28"/>
    </location>
</feature>
<feature type="transmembrane region" description="Helical" evidence="12">
    <location>
        <begin position="261"/>
        <end position="280"/>
    </location>
</feature>
<comment type="similarity">
    <text evidence="2 12">Belongs to the UppP family.</text>
</comment>
<keyword evidence="6 12" id="KW-0812">Transmembrane</keyword>
<evidence type="ECO:0000256" key="2">
    <source>
        <dbReference type="ARBA" id="ARBA00010621"/>
    </source>
</evidence>
<keyword evidence="5 12" id="KW-1003">Cell membrane</keyword>
<reference evidence="13 14" key="1">
    <citation type="submission" date="2016-10" db="EMBL/GenBank/DDBJ databases">
        <title>Comparative genomics between deep and shallow subseafloor isolates.</title>
        <authorList>
            <person name="Ishii S."/>
            <person name="Miller J.R."/>
            <person name="Sutton G."/>
            <person name="Suzuki S."/>
            <person name="Methe B."/>
            <person name="Inagaki F."/>
            <person name="Imachi H."/>
        </authorList>
    </citation>
    <scope>NUCLEOTIDE SEQUENCE [LARGE SCALE GENOMIC DNA]</scope>
    <source>
        <strain evidence="13 14">A8p</strain>
    </source>
</reference>
<evidence type="ECO:0000256" key="10">
    <source>
        <dbReference type="ARBA" id="ARBA00032707"/>
    </source>
</evidence>
<dbReference type="GO" id="GO:0005886">
    <property type="term" value="C:plasma membrane"/>
    <property type="evidence" value="ECO:0007669"/>
    <property type="project" value="UniProtKB-SubCell"/>
</dbReference>
<dbReference type="PANTHER" id="PTHR30622">
    <property type="entry name" value="UNDECAPRENYL-DIPHOSPHATASE"/>
    <property type="match status" value="1"/>
</dbReference>
<evidence type="ECO:0000256" key="7">
    <source>
        <dbReference type="ARBA" id="ARBA00022801"/>
    </source>
</evidence>
<evidence type="ECO:0000256" key="6">
    <source>
        <dbReference type="ARBA" id="ARBA00022692"/>
    </source>
</evidence>
<protein>
    <recommendedName>
        <fullName evidence="4 12">Undecaprenyl-diphosphatase</fullName>
        <ecNumber evidence="3 12">3.6.1.27</ecNumber>
    </recommendedName>
    <alternativeName>
        <fullName evidence="10 12">Undecaprenyl pyrophosphate phosphatase</fullName>
    </alternativeName>
</protein>
<evidence type="ECO:0000313" key="14">
    <source>
        <dbReference type="Proteomes" id="UP000232631"/>
    </source>
</evidence>
<dbReference type="AlphaFoldDB" id="A0A2H4VS21"/>
<dbReference type="Proteomes" id="UP000232631">
    <property type="component" value="Chromosome"/>
</dbReference>
<dbReference type="GeneID" id="35126742"/>
<comment type="subcellular location">
    <subcellularLocation>
        <location evidence="1 12">Cell membrane</location>
        <topology evidence="1 12">Multi-pass membrane protein</topology>
    </subcellularLocation>
</comment>
<comment type="catalytic activity">
    <reaction evidence="11 12">
        <text>di-trans,octa-cis-undecaprenyl diphosphate + H2O = di-trans,octa-cis-undecaprenyl phosphate + phosphate + H(+)</text>
        <dbReference type="Rhea" id="RHEA:28094"/>
        <dbReference type="ChEBI" id="CHEBI:15377"/>
        <dbReference type="ChEBI" id="CHEBI:15378"/>
        <dbReference type="ChEBI" id="CHEBI:43474"/>
        <dbReference type="ChEBI" id="CHEBI:58405"/>
        <dbReference type="ChEBI" id="CHEBI:60392"/>
        <dbReference type="EC" id="3.6.1.27"/>
    </reaction>
</comment>
<gene>
    <name evidence="12" type="primary">uppP</name>
    <name evidence="13" type="ORF">BK009_09570</name>
</gene>
<evidence type="ECO:0000256" key="1">
    <source>
        <dbReference type="ARBA" id="ARBA00004651"/>
    </source>
</evidence>
<keyword evidence="8 12" id="KW-1133">Transmembrane helix</keyword>
<comment type="function">
    <text evidence="12">Catalyzes the dephosphorylation of undecaprenyl diphosphate (UPP).</text>
</comment>
<dbReference type="InterPro" id="IPR003824">
    <property type="entry name" value="UppP"/>
</dbReference>
<dbReference type="EC" id="3.6.1.27" evidence="3 12"/>
<keyword evidence="9 12" id="KW-0472">Membrane</keyword>
<feature type="transmembrane region" description="Helical" evidence="12">
    <location>
        <begin position="40"/>
        <end position="59"/>
    </location>
</feature>
<dbReference type="Pfam" id="PF02673">
    <property type="entry name" value="BacA"/>
    <property type="match status" value="1"/>
</dbReference>
<dbReference type="KEGG" id="msub:BK009_09570"/>
<accession>A0A2H4VS21</accession>
<dbReference type="HAMAP" id="MF_01006">
    <property type="entry name" value="Undec_diphosphatase"/>
    <property type="match status" value="1"/>
</dbReference>
<evidence type="ECO:0000256" key="3">
    <source>
        <dbReference type="ARBA" id="ARBA00012374"/>
    </source>
</evidence>
<organism evidence="13 14">
    <name type="scientific">Methanobacterium subterraneum</name>
    <dbReference type="NCBI Taxonomy" id="59277"/>
    <lineage>
        <taxon>Archaea</taxon>
        <taxon>Methanobacteriati</taxon>
        <taxon>Methanobacteriota</taxon>
        <taxon>Methanomada group</taxon>
        <taxon>Methanobacteria</taxon>
        <taxon>Methanobacteriales</taxon>
        <taxon>Methanobacteriaceae</taxon>
        <taxon>Methanobacterium</taxon>
    </lineage>
</organism>
<feature type="transmembrane region" description="Helical" evidence="12">
    <location>
        <begin position="231"/>
        <end position="255"/>
    </location>
</feature>
<name>A0A2H4VS21_9EURY</name>
<sequence>MDIIQAIIMGAVQGLTEFLPISSSAHLVFVPELIGAQSSLAFDTLLHVGTLVAVVGYFWKDILAMIKAFMSSLIDIINGNFKEGIKEDPFKRLTWLVLVGTIPAGLMGILLKSEFESLFSSIAAVSFFLLITGVILWSAEWISDRNREKEIKCKEIKEVSFTNSLIIGLFQGFAIAPGISRSGSTIAAGLFSGLERKLAARYSFLLSIPAILGAALVQAKDIAGFDAGLEVMIAGFLSAAIFSYLAVKFMMGYIQKHSLRIFAYYCWIIGALSLIITLVWK</sequence>
<feature type="transmembrane region" description="Helical" evidence="12">
    <location>
        <begin position="93"/>
        <end position="111"/>
    </location>
</feature>
<dbReference type="EMBL" id="CP017768">
    <property type="protein sequence ID" value="AUB60899.1"/>
    <property type="molecule type" value="Genomic_DNA"/>
</dbReference>
<evidence type="ECO:0000256" key="12">
    <source>
        <dbReference type="HAMAP-Rule" id="MF_01006"/>
    </source>
</evidence>
<dbReference type="PANTHER" id="PTHR30622:SF4">
    <property type="entry name" value="UNDECAPRENYL-DIPHOSPHATASE"/>
    <property type="match status" value="1"/>
</dbReference>
<keyword evidence="7 12" id="KW-0378">Hydrolase</keyword>
<evidence type="ECO:0000313" key="13">
    <source>
        <dbReference type="EMBL" id="AUB60899.1"/>
    </source>
</evidence>
<evidence type="ECO:0000256" key="9">
    <source>
        <dbReference type="ARBA" id="ARBA00023136"/>
    </source>
</evidence>
<dbReference type="GO" id="GO:0050380">
    <property type="term" value="F:undecaprenyl-diphosphatase activity"/>
    <property type="evidence" value="ECO:0007669"/>
    <property type="project" value="UniProtKB-UniRule"/>
</dbReference>
<evidence type="ECO:0000256" key="11">
    <source>
        <dbReference type="ARBA" id="ARBA00047594"/>
    </source>
</evidence>